<feature type="compositionally biased region" description="Basic and acidic residues" evidence="1">
    <location>
        <begin position="65"/>
        <end position="80"/>
    </location>
</feature>
<keyword evidence="3" id="KW-1185">Reference proteome</keyword>
<reference evidence="3" key="1">
    <citation type="journal article" date="2017" name="Nat. Commun.">
        <title>The North American bullfrog draft genome provides insight into hormonal regulation of long noncoding RNA.</title>
        <authorList>
            <person name="Hammond S.A."/>
            <person name="Warren R.L."/>
            <person name="Vandervalk B.P."/>
            <person name="Kucuk E."/>
            <person name="Khan H."/>
            <person name="Gibb E.A."/>
            <person name="Pandoh P."/>
            <person name="Kirk H."/>
            <person name="Zhao Y."/>
            <person name="Jones M."/>
            <person name="Mungall A.J."/>
            <person name="Coope R."/>
            <person name="Pleasance S."/>
            <person name="Moore R.A."/>
            <person name="Holt R.A."/>
            <person name="Round J.M."/>
            <person name="Ohora S."/>
            <person name="Walle B.V."/>
            <person name="Veldhoen N."/>
            <person name="Helbing C.C."/>
            <person name="Birol I."/>
        </authorList>
    </citation>
    <scope>NUCLEOTIDE SEQUENCE [LARGE SCALE GENOMIC DNA]</scope>
</reference>
<sequence length="206" mass="22314">MDDIGVPVCRTYPLVSGKEHNGVPRTRPLSANPSPKLSSKTSYSPCLLDDHMSRVKKAANAKFKASHESNEAKMQEDPKSSWDTTSLSSISTSKTFSESLDSQENENQKLEEVKNVKPQEPLLNEQAVSLGTSTIRNVPSPCCSPPMEADRTGQNCTLKSKSPTLASVCEALTTMSPPPAKKLALSAKKVSSCEDLIIFIFALLNC</sequence>
<feature type="compositionally biased region" description="Polar residues" evidence="1">
    <location>
        <begin position="29"/>
        <end position="44"/>
    </location>
</feature>
<evidence type="ECO:0000313" key="3">
    <source>
        <dbReference type="Proteomes" id="UP000228934"/>
    </source>
</evidence>
<dbReference type="AlphaFoldDB" id="A0A2G9QLC9"/>
<gene>
    <name evidence="2" type="ORF">AB205_0065390</name>
</gene>
<name>A0A2G9QLC9_AQUCT</name>
<evidence type="ECO:0000256" key="1">
    <source>
        <dbReference type="SAM" id="MobiDB-lite"/>
    </source>
</evidence>
<organism evidence="2 3">
    <name type="scientific">Aquarana catesbeiana</name>
    <name type="common">American bullfrog</name>
    <name type="synonym">Rana catesbeiana</name>
    <dbReference type="NCBI Taxonomy" id="8400"/>
    <lineage>
        <taxon>Eukaryota</taxon>
        <taxon>Metazoa</taxon>
        <taxon>Chordata</taxon>
        <taxon>Craniata</taxon>
        <taxon>Vertebrata</taxon>
        <taxon>Euteleostomi</taxon>
        <taxon>Amphibia</taxon>
        <taxon>Batrachia</taxon>
        <taxon>Anura</taxon>
        <taxon>Neobatrachia</taxon>
        <taxon>Ranoidea</taxon>
        <taxon>Ranidae</taxon>
        <taxon>Aquarana</taxon>
    </lineage>
</organism>
<dbReference type="Proteomes" id="UP000228934">
    <property type="component" value="Unassembled WGS sequence"/>
</dbReference>
<dbReference type="EMBL" id="KV966858">
    <property type="protein sequence ID" value="PIO16377.1"/>
    <property type="molecule type" value="Genomic_DNA"/>
</dbReference>
<feature type="region of interest" description="Disordered" evidence="1">
    <location>
        <begin position="13"/>
        <end position="87"/>
    </location>
</feature>
<proteinExistence type="predicted"/>
<evidence type="ECO:0000313" key="2">
    <source>
        <dbReference type="EMBL" id="PIO16377.1"/>
    </source>
</evidence>
<protein>
    <submittedName>
        <fullName evidence="2">Uncharacterized protein</fullName>
    </submittedName>
</protein>
<accession>A0A2G9QLC9</accession>
<dbReference type="OrthoDB" id="420187at2759"/>